<keyword evidence="5 11" id="KW-0735">Signal-anchor</keyword>
<keyword evidence="10 11" id="KW-0119">Carbohydrate metabolism</keyword>
<evidence type="ECO:0000256" key="11">
    <source>
        <dbReference type="RuleBase" id="RU364020"/>
    </source>
</evidence>
<keyword evidence="4" id="KW-0812">Transmembrane</keyword>
<keyword evidence="8" id="KW-0472">Membrane</keyword>
<evidence type="ECO:0000256" key="8">
    <source>
        <dbReference type="ARBA" id="ARBA00023136"/>
    </source>
</evidence>
<name>A0A7K4LYG3_9AVES</name>
<dbReference type="InterPro" id="IPR005331">
    <property type="entry name" value="Sulfotransferase"/>
</dbReference>
<comment type="similarity">
    <text evidence="2 11">Belongs to the sulfotransferase 2 family.</text>
</comment>
<evidence type="ECO:0000256" key="1">
    <source>
        <dbReference type="ARBA" id="ARBA00004323"/>
    </source>
</evidence>
<evidence type="ECO:0000256" key="3">
    <source>
        <dbReference type="ARBA" id="ARBA00022679"/>
    </source>
</evidence>
<keyword evidence="3 11" id="KW-0808">Transferase</keyword>
<dbReference type="Pfam" id="PF03567">
    <property type="entry name" value="Sulfotransfer_2"/>
    <property type="match status" value="1"/>
</dbReference>
<evidence type="ECO:0000256" key="7">
    <source>
        <dbReference type="ARBA" id="ARBA00023034"/>
    </source>
</evidence>
<dbReference type="PANTHER" id="PTHR12137:SF64">
    <property type="entry name" value="CARBOHYDRATE SULFOTRANSFERASE"/>
    <property type="match status" value="1"/>
</dbReference>
<proteinExistence type="inferred from homology"/>
<keyword evidence="9 11" id="KW-0325">Glycoprotein</keyword>
<dbReference type="GO" id="GO:0016051">
    <property type="term" value="P:carbohydrate biosynthetic process"/>
    <property type="evidence" value="ECO:0007669"/>
    <property type="project" value="InterPro"/>
</dbReference>
<evidence type="ECO:0000313" key="12">
    <source>
        <dbReference type="EMBL" id="NWJ09332.1"/>
    </source>
</evidence>
<protein>
    <recommendedName>
        <fullName evidence="11">Carbohydrate sulfotransferase</fullName>
        <ecNumber evidence="11">2.8.2.-</ecNumber>
    </recommendedName>
</protein>
<dbReference type="EC" id="2.8.2.-" evidence="11"/>
<dbReference type="EMBL" id="VWPW01027045">
    <property type="protein sequence ID" value="NWJ09332.1"/>
    <property type="molecule type" value="Genomic_DNA"/>
</dbReference>
<comment type="subcellular location">
    <subcellularLocation>
        <location evidence="1 11">Golgi apparatus membrane</location>
        <topology evidence="1 11">Single-pass type II membrane protein</topology>
    </subcellularLocation>
</comment>
<dbReference type="PANTHER" id="PTHR12137">
    <property type="entry name" value="CARBOHYDRATE SULFOTRANSFERASE"/>
    <property type="match status" value="1"/>
</dbReference>
<keyword evidence="13" id="KW-1185">Reference proteome</keyword>
<evidence type="ECO:0000256" key="5">
    <source>
        <dbReference type="ARBA" id="ARBA00022968"/>
    </source>
</evidence>
<dbReference type="GO" id="GO:0000139">
    <property type="term" value="C:Golgi membrane"/>
    <property type="evidence" value="ECO:0007669"/>
    <property type="project" value="UniProtKB-SubCell"/>
</dbReference>
<evidence type="ECO:0000256" key="9">
    <source>
        <dbReference type="ARBA" id="ARBA00023180"/>
    </source>
</evidence>
<evidence type="ECO:0000313" key="13">
    <source>
        <dbReference type="Proteomes" id="UP000534426"/>
    </source>
</evidence>
<dbReference type="GO" id="GO:0008146">
    <property type="term" value="F:sulfotransferase activity"/>
    <property type="evidence" value="ECO:0007669"/>
    <property type="project" value="InterPro"/>
</dbReference>
<accession>A0A7K4LYG3</accession>
<comment type="caution">
    <text evidence="12">The sequence shown here is derived from an EMBL/GenBank/DDBJ whole genome shotgun (WGS) entry which is preliminary data.</text>
</comment>
<sequence>YPRQHAPQTQLSEFNRTTIEAMVGSYTKVLFVRDPFQRLISAYMQSMGGHHRSFSTFVQGVLDRGQHKASLEAKPLVSLCQPCLIQYDYVIMFGFLRQEVGHLIHRVGLPKDIYLPEFRDTQVQWTYMWLSEQLFGELSLQQKKQLSHFYRGDLSAFHFPNSLLSD</sequence>
<feature type="non-terminal residue" evidence="12">
    <location>
        <position position="1"/>
    </location>
</feature>
<gene>
    <name evidence="12" type="primary">Chst8_2</name>
    <name evidence="12" type="ORF">CRYUND_R14930</name>
</gene>
<keyword evidence="7 11" id="KW-0333">Golgi apparatus</keyword>
<dbReference type="AlphaFoldDB" id="A0A7K4LYG3"/>
<dbReference type="GO" id="GO:0050655">
    <property type="term" value="P:dermatan sulfate proteoglycan metabolic process"/>
    <property type="evidence" value="ECO:0007669"/>
    <property type="project" value="TreeGrafter"/>
</dbReference>
<evidence type="ECO:0000256" key="10">
    <source>
        <dbReference type="ARBA" id="ARBA00023277"/>
    </source>
</evidence>
<evidence type="ECO:0000256" key="4">
    <source>
        <dbReference type="ARBA" id="ARBA00022692"/>
    </source>
</evidence>
<dbReference type="Proteomes" id="UP000534426">
    <property type="component" value="Unassembled WGS sequence"/>
</dbReference>
<keyword evidence="6" id="KW-1133">Transmembrane helix</keyword>
<evidence type="ECO:0000256" key="6">
    <source>
        <dbReference type="ARBA" id="ARBA00022989"/>
    </source>
</evidence>
<feature type="non-terminal residue" evidence="12">
    <location>
        <position position="166"/>
    </location>
</feature>
<evidence type="ECO:0000256" key="2">
    <source>
        <dbReference type="ARBA" id="ARBA00006339"/>
    </source>
</evidence>
<dbReference type="InterPro" id="IPR018011">
    <property type="entry name" value="Carb_sulfotrans_8-10"/>
</dbReference>
<organism evidence="12 13">
    <name type="scientific">Crypturellus undulatus</name>
    <dbReference type="NCBI Taxonomy" id="48396"/>
    <lineage>
        <taxon>Eukaryota</taxon>
        <taxon>Metazoa</taxon>
        <taxon>Chordata</taxon>
        <taxon>Craniata</taxon>
        <taxon>Vertebrata</taxon>
        <taxon>Euteleostomi</taxon>
        <taxon>Archelosauria</taxon>
        <taxon>Archosauria</taxon>
        <taxon>Dinosauria</taxon>
        <taxon>Saurischia</taxon>
        <taxon>Theropoda</taxon>
        <taxon>Coelurosauria</taxon>
        <taxon>Aves</taxon>
        <taxon>Palaeognathae</taxon>
        <taxon>Tinamiformes</taxon>
        <taxon>Tinamidae</taxon>
        <taxon>Crypturellus</taxon>
    </lineage>
</organism>
<reference evidence="12 13" key="1">
    <citation type="submission" date="2019-09" db="EMBL/GenBank/DDBJ databases">
        <title>Bird 10,000 Genomes (B10K) Project - Family phase.</title>
        <authorList>
            <person name="Zhang G."/>
        </authorList>
    </citation>
    <scope>NUCLEOTIDE SEQUENCE [LARGE SCALE GENOMIC DNA]</scope>
    <source>
        <strain evidence="12">B10K-MSB-37135</strain>
        <tissue evidence="12">Heart</tissue>
    </source>
</reference>